<name>A0ABQ9D0P2_9PASS</name>
<proteinExistence type="predicted"/>
<sequence length="193" mass="21960">MGTGTGGHTERSVRIGRDWILKIVWKGFQTPKREKTTLYIWNKVQLMTEVAFELANNDNGKIHSGFLGTGMMRKTFGFQFSALAPYESETVSSSCVADWEKELQLDAWVGQKLHRVGFVCPSYFQNSCLKLTLQSPAWIEKVAIANIVHQNFYGIAWVFWVELVCQSSTSYFECLVGISHLQGKTNDSDRFKM</sequence>
<organism evidence="1 2">
    <name type="scientific">Willisornis vidua</name>
    <name type="common">Xingu scale-backed antbird</name>
    <dbReference type="NCBI Taxonomy" id="1566151"/>
    <lineage>
        <taxon>Eukaryota</taxon>
        <taxon>Metazoa</taxon>
        <taxon>Chordata</taxon>
        <taxon>Craniata</taxon>
        <taxon>Vertebrata</taxon>
        <taxon>Euteleostomi</taxon>
        <taxon>Archelosauria</taxon>
        <taxon>Archosauria</taxon>
        <taxon>Dinosauria</taxon>
        <taxon>Saurischia</taxon>
        <taxon>Theropoda</taxon>
        <taxon>Coelurosauria</taxon>
        <taxon>Aves</taxon>
        <taxon>Neognathae</taxon>
        <taxon>Neoaves</taxon>
        <taxon>Telluraves</taxon>
        <taxon>Australaves</taxon>
        <taxon>Passeriformes</taxon>
        <taxon>Thamnophilidae</taxon>
        <taxon>Willisornis</taxon>
    </lineage>
</organism>
<reference evidence="1" key="1">
    <citation type="submission" date="2019-10" db="EMBL/GenBank/DDBJ databases">
        <authorList>
            <person name="Soares A.E.R."/>
            <person name="Aleixo A."/>
            <person name="Schneider P."/>
            <person name="Miyaki C.Y."/>
            <person name="Schneider M.P."/>
            <person name="Mello C."/>
            <person name="Vasconcelos A.T.R."/>
        </authorList>
    </citation>
    <scope>NUCLEOTIDE SEQUENCE</scope>
    <source>
        <tissue evidence="1">Muscle</tissue>
    </source>
</reference>
<dbReference type="Proteomes" id="UP001145742">
    <property type="component" value="Unassembled WGS sequence"/>
</dbReference>
<keyword evidence="2" id="KW-1185">Reference proteome</keyword>
<evidence type="ECO:0000313" key="2">
    <source>
        <dbReference type="Proteomes" id="UP001145742"/>
    </source>
</evidence>
<protein>
    <submittedName>
        <fullName evidence="1">Uncharacterized protein</fullName>
    </submittedName>
</protein>
<accession>A0ABQ9D0P2</accession>
<gene>
    <name evidence="1" type="ORF">WISP_115050</name>
</gene>
<evidence type="ECO:0000313" key="1">
    <source>
        <dbReference type="EMBL" id="KAJ7409477.1"/>
    </source>
</evidence>
<comment type="caution">
    <text evidence="1">The sequence shown here is derived from an EMBL/GenBank/DDBJ whole genome shotgun (WGS) entry which is preliminary data.</text>
</comment>
<dbReference type="EMBL" id="WHWB01034471">
    <property type="protein sequence ID" value="KAJ7409477.1"/>
    <property type="molecule type" value="Genomic_DNA"/>
</dbReference>